<feature type="non-terminal residue" evidence="5">
    <location>
        <position position="1"/>
    </location>
</feature>
<keyword evidence="6" id="KW-1185">Reference proteome</keyword>
<dbReference type="FunFam" id="3.30.70.330:FF:000528">
    <property type="entry name" value="RNA exonuclease 5"/>
    <property type="match status" value="1"/>
</dbReference>
<dbReference type="InterPro" id="IPR012337">
    <property type="entry name" value="RNaseH-like_sf"/>
</dbReference>
<evidence type="ECO:0000313" key="5">
    <source>
        <dbReference type="EMBL" id="OBS60205.1"/>
    </source>
</evidence>
<feature type="non-terminal residue" evidence="5">
    <location>
        <position position="604"/>
    </location>
</feature>
<feature type="domain" description="RRM" evidence="4">
    <location>
        <begin position="247"/>
        <end position="321"/>
    </location>
</feature>
<sequence>SPNCENFIHTKCDGSITDSSPLFGLDLPYIQGERTNTNLTGCRRRPFFSGITKKILNPVTTKLKDVQQLLRQLLPPDAVLVGHFLDLDLRVLKVIHPYVIDTSLLYVGKQGRRFKLNFLAKVILGKDIQCPDKLGHDTIEDARTTLELARYFLKYGPKKVSIFDHVLQCLDSMGQKLLFVTRDIEEVSSSRNCETIKCSSNKEVLEQARVEVPLFPFNIVQFSFEPFSPIFAEELKKKMKTKWTEMSTVYVGPFFKNCNIGAVKKAFNSLGPVHSITLVLETSRPYFCIQYEILEAAQLAIETMNGVLVEGSHIKVYRPVTEFTLECNTLVHELEQDSENQGTIYVAGLGETFKEHLLEQSSRFPDLEAVILPKDVKSRKQKNYCFLKFKTRDSAQVALEILKGKDWKLKGRYALTPRHLQAWLKDIHPEPAMPSRLQIVPPLSDKHVFQTLKENHPKIVAWRCNRRMEKLYHCLSPGTLCLILLPGTKNTFGSHPGLGLMKIKEEEESDTSGLGVSPWAPTTELNGPSLQASEASAHCVLPADVPPFGNQNCQLGLLQNTHSIHKCVCALFLPHPSSQPMLSCQGSCLRSSLREKAAKGKGNW</sequence>
<organism evidence="5 6">
    <name type="scientific">Neotoma lepida</name>
    <name type="common">Desert woodrat</name>
    <dbReference type="NCBI Taxonomy" id="56216"/>
    <lineage>
        <taxon>Eukaryota</taxon>
        <taxon>Metazoa</taxon>
        <taxon>Chordata</taxon>
        <taxon>Craniata</taxon>
        <taxon>Vertebrata</taxon>
        <taxon>Euteleostomi</taxon>
        <taxon>Mammalia</taxon>
        <taxon>Eutheria</taxon>
        <taxon>Euarchontoglires</taxon>
        <taxon>Glires</taxon>
        <taxon>Rodentia</taxon>
        <taxon>Myomorpha</taxon>
        <taxon>Muroidea</taxon>
        <taxon>Cricetidae</taxon>
        <taxon>Neotominae</taxon>
        <taxon>Neotoma</taxon>
    </lineage>
</organism>
<dbReference type="Proteomes" id="UP000092124">
    <property type="component" value="Unassembled WGS sequence"/>
</dbReference>
<dbReference type="AlphaFoldDB" id="A0A1A6G331"/>
<evidence type="ECO:0000256" key="2">
    <source>
        <dbReference type="ARBA" id="ARBA00022801"/>
    </source>
</evidence>
<dbReference type="InterPro" id="IPR036397">
    <property type="entry name" value="RNaseH_sf"/>
</dbReference>
<dbReference type="InterPro" id="IPR012677">
    <property type="entry name" value="Nucleotide-bd_a/b_plait_sf"/>
</dbReference>
<dbReference type="GO" id="GO:0005634">
    <property type="term" value="C:nucleus"/>
    <property type="evidence" value="ECO:0007669"/>
    <property type="project" value="TreeGrafter"/>
</dbReference>
<dbReference type="InterPro" id="IPR000504">
    <property type="entry name" value="RRM_dom"/>
</dbReference>
<proteinExistence type="predicted"/>
<dbReference type="Gene3D" id="3.30.70.330">
    <property type="match status" value="2"/>
</dbReference>
<reference evidence="5 6" key="1">
    <citation type="submission" date="2016-06" db="EMBL/GenBank/DDBJ databases">
        <title>The Draft Genome Sequence and Annotation of the Desert Woodrat Neotoma lepida.</title>
        <authorList>
            <person name="Campbell M."/>
            <person name="Oakeson K.F."/>
            <person name="Yandell M."/>
            <person name="Halpert J.R."/>
            <person name="Dearing D."/>
        </authorList>
    </citation>
    <scope>NUCLEOTIDE SEQUENCE [LARGE SCALE GENOMIC DNA]</scope>
    <source>
        <strain evidence="5">417</strain>
        <tissue evidence="5">Liver</tissue>
    </source>
</reference>
<evidence type="ECO:0000256" key="1">
    <source>
        <dbReference type="ARBA" id="ARBA00022722"/>
    </source>
</evidence>
<feature type="domain" description="RRM" evidence="4">
    <location>
        <begin position="342"/>
        <end position="412"/>
    </location>
</feature>
<dbReference type="InterPro" id="IPR047021">
    <property type="entry name" value="REXO1/3/4-like"/>
</dbReference>
<keyword evidence="3" id="KW-0694">RNA-binding</keyword>
<dbReference type="FunFam" id="3.30.70.330:FF:000358">
    <property type="entry name" value="RNA exonuclease 5 isoform X1"/>
    <property type="match status" value="1"/>
</dbReference>
<evidence type="ECO:0000256" key="3">
    <source>
        <dbReference type="PROSITE-ProRule" id="PRU00176"/>
    </source>
</evidence>
<dbReference type="PROSITE" id="PS50102">
    <property type="entry name" value="RRM"/>
    <property type="match status" value="2"/>
</dbReference>
<dbReference type="SUPFAM" id="SSF53098">
    <property type="entry name" value="Ribonuclease H-like"/>
    <property type="match status" value="1"/>
</dbReference>
<comment type="caution">
    <text evidence="5">The sequence shown here is derived from an EMBL/GenBank/DDBJ whole genome shotgun (WGS) entry which is preliminary data.</text>
</comment>
<dbReference type="OrthoDB" id="3996471at2759"/>
<accession>A0A1A6G331</accession>
<dbReference type="InterPro" id="IPR013520">
    <property type="entry name" value="Ribonucl_H"/>
</dbReference>
<dbReference type="InterPro" id="IPR035979">
    <property type="entry name" value="RBD_domain_sf"/>
</dbReference>
<dbReference type="GO" id="GO:0003723">
    <property type="term" value="F:RNA binding"/>
    <property type="evidence" value="ECO:0007669"/>
    <property type="project" value="UniProtKB-UniRule"/>
</dbReference>
<dbReference type="Gene3D" id="3.30.420.10">
    <property type="entry name" value="Ribonuclease H-like superfamily/Ribonuclease H"/>
    <property type="match status" value="1"/>
</dbReference>
<protein>
    <recommendedName>
        <fullName evidence="4">RRM domain-containing protein</fullName>
    </recommendedName>
</protein>
<keyword evidence="2" id="KW-0378">Hydrolase</keyword>
<dbReference type="PANTHER" id="PTHR12801:SF82">
    <property type="entry name" value="RNA EXONUCLEASE 5"/>
    <property type="match status" value="1"/>
</dbReference>
<gene>
    <name evidence="5" type="ORF">A6R68_08685</name>
</gene>
<dbReference type="EMBL" id="LZPO01107913">
    <property type="protein sequence ID" value="OBS60205.1"/>
    <property type="molecule type" value="Genomic_DNA"/>
</dbReference>
<dbReference type="Pfam" id="PF00076">
    <property type="entry name" value="RRM_1"/>
    <property type="match status" value="2"/>
</dbReference>
<dbReference type="SMART" id="SM00360">
    <property type="entry name" value="RRM"/>
    <property type="match status" value="2"/>
</dbReference>
<dbReference type="SUPFAM" id="SSF54928">
    <property type="entry name" value="RNA-binding domain, RBD"/>
    <property type="match status" value="1"/>
</dbReference>
<name>A0A1A6G331_NEOLE</name>
<dbReference type="SMART" id="SM00479">
    <property type="entry name" value="EXOIII"/>
    <property type="match status" value="1"/>
</dbReference>
<evidence type="ECO:0000259" key="4">
    <source>
        <dbReference type="PROSITE" id="PS50102"/>
    </source>
</evidence>
<dbReference type="GO" id="GO:0004527">
    <property type="term" value="F:exonuclease activity"/>
    <property type="evidence" value="ECO:0007669"/>
    <property type="project" value="InterPro"/>
</dbReference>
<keyword evidence="1" id="KW-0540">Nuclease</keyword>
<dbReference type="STRING" id="56216.A0A1A6G331"/>
<evidence type="ECO:0000313" key="6">
    <source>
        <dbReference type="Proteomes" id="UP000092124"/>
    </source>
</evidence>
<dbReference type="PANTHER" id="PTHR12801">
    <property type="entry name" value="RNA EXONUCLEASE REXO1 / RECO3 FAMILY MEMBER-RELATED"/>
    <property type="match status" value="1"/>
</dbReference>